<dbReference type="InterPro" id="IPR032675">
    <property type="entry name" value="LRR_dom_sf"/>
</dbReference>
<dbReference type="GO" id="GO:0005096">
    <property type="term" value="F:GTPase activator activity"/>
    <property type="evidence" value="ECO:0007669"/>
    <property type="project" value="InterPro"/>
</dbReference>
<organism evidence="1 3">
    <name type="scientific">Rotaria sordida</name>
    <dbReference type="NCBI Taxonomy" id="392033"/>
    <lineage>
        <taxon>Eukaryota</taxon>
        <taxon>Metazoa</taxon>
        <taxon>Spiralia</taxon>
        <taxon>Gnathifera</taxon>
        <taxon>Rotifera</taxon>
        <taxon>Eurotatoria</taxon>
        <taxon>Bdelloidea</taxon>
        <taxon>Philodinida</taxon>
        <taxon>Philodinidae</taxon>
        <taxon>Rotaria</taxon>
    </lineage>
</organism>
<dbReference type="EMBL" id="CAJOAX010008412">
    <property type="protein sequence ID" value="CAF4033015.1"/>
    <property type="molecule type" value="Genomic_DNA"/>
</dbReference>
<dbReference type="SMART" id="SM00368">
    <property type="entry name" value="LRR_RI"/>
    <property type="match status" value="5"/>
</dbReference>
<dbReference type="PANTHER" id="PTHR24113:SF15">
    <property type="entry name" value="NACHT DOMAIN-CONTAINING PROTEIN"/>
    <property type="match status" value="1"/>
</dbReference>
<protein>
    <submittedName>
        <fullName evidence="1">Uncharacterized protein</fullName>
    </submittedName>
</protein>
<dbReference type="Proteomes" id="UP000663823">
    <property type="component" value="Unassembled WGS sequence"/>
</dbReference>
<dbReference type="PANTHER" id="PTHR24113">
    <property type="entry name" value="RAN GTPASE-ACTIVATING PROTEIN 1"/>
    <property type="match status" value="1"/>
</dbReference>
<dbReference type="AlphaFoldDB" id="A0A815IFV1"/>
<dbReference type="Pfam" id="PF13516">
    <property type="entry name" value="LRR_6"/>
    <property type="match status" value="3"/>
</dbReference>
<dbReference type="GO" id="GO:0006913">
    <property type="term" value="P:nucleocytoplasmic transport"/>
    <property type="evidence" value="ECO:0007669"/>
    <property type="project" value="TreeGrafter"/>
</dbReference>
<accession>A0A815IFV1</accession>
<dbReference type="Proteomes" id="UP000663882">
    <property type="component" value="Unassembled WGS sequence"/>
</dbReference>
<reference evidence="1" key="1">
    <citation type="submission" date="2021-02" db="EMBL/GenBank/DDBJ databases">
        <authorList>
            <person name="Nowell W R."/>
        </authorList>
    </citation>
    <scope>NUCLEOTIDE SEQUENCE</scope>
</reference>
<evidence type="ECO:0000313" key="2">
    <source>
        <dbReference type="EMBL" id="CAF4033015.1"/>
    </source>
</evidence>
<dbReference type="EMBL" id="CAJNOO010004031">
    <property type="protein sequence ID" value="CAF1365407.1"/>
    <property type="molecule type" value="Genomic_DNA"/>
</dbReference>
<proteinExistence type="predicted"/>
<dbReference type="GO" id="GO:0005829">
    <property type="term" value="C:cytosol"/>
    <property type="evidence" value="ECO:0007669"/>
    <property type="project" value="TreeGrafter"/>
</dbReference>
<sequence length="255" mass="29339">MLKKIDTLSSSSQSTSFESNCIIPILIKKKFISEIYSNNKLEEELILIEPKTYVDLSYWNLTDYDMLIIIKQFFRNKQCIELRLCGNKITSKGTSILASSLINNSILKSLDLSYNHISDKGVYSLSKVLLPNQCSSLKILFLNKNGISNDGIYYLCEMLRTNQTLTELWLSDNEIGNDGVKQLTNILINYNRKLKVLTLSYNIFITDSSIDYLLQMLEYNKILEKFSINNCNLSETSKMKLQEKADTKKIFEIVV</sequence>
<name>A0A815IFV1_9BILA</name>
<dbReference type="GO" id="GO:0031267">
    <property type="term" value="F:small GTPase binding"/>
    <property type="evidence" value="ECO:0007669"/>
    <property type="project" value="TreeGrafter"/>
</dbReference>
<dbReference type="GO" id="GO:0048471">
    <property type="term" value="C:perinuclear region of cytoplasm"/>
    <property type="evidence" value="ECO:0007669"/>
    <property type="project" value="TreeGrafter"/>
</dbReference>
<dbReference type="Gene3D" id="3.80.10.10">
    <property type="entry name" value="Ribonuclease Inhibitor"/>
    <property type="match status" value="2"/>
</dbReference>
<gene>
    <name evidence="2" type="ORF">OTI717_LOCUS30737</name>
    <name evidence="1" type="ORF">RFH988_LOCUS33049</name>
</gene>
<dbReference type="GO" id="GO:0005634">
    <property type="term" value="C:nucleus"/>
    <property type="evidence" value="ECO:0007669"/>
    <property type="project" value="TreeGrafter"/>
</dbReference>
<dbReference type="SUPFAM" id="SSF52047">
    <property type="entry name" value="RNI-like"/>
    <property type="match status" value="1"/>
</dbReference>
<evidence type="ECO:0000313" key="1">
    <source>
        <dbReference type="EMBL" id="CAF1365407.1"/>
    </source>
</evidence>
<comment type="caution">
    <text evidence="1">The sequence shown here is derived from an EMBL/GenBank/DDBJ whole genome shotgun (WGS) entry which is preliminary data.</text>
</comment>
<dbReference type="OrthoDB" id="120976at2759"/>
<evidence type="ECO:0000313" key="3">
    <source>
        <dbReference type="Proteomes" id="UP000663882"/>
    </source>
</evidence>
<dbReference type="InterPro" id="IPR001611">
    <property type="entry name" value="Leu-rich_rpt"/>
</dbReference>
<dbReference type="InterPro" id="IPR027038">
    <property type="entry name" value="RanGap"/>
</dbReference>